<keyword evidence="6" id="KW-1185">Reference proteome</keyword>
<name>A0A1R1PJG2_ZANCU</name>
<organism evidence="5 6">
    <name type="scientific">Zancudomyces culisetae</name>
    <name type="common">Gut fungus</name>
    <name type="synonym">Smittium culisetae</name>
    <dbReference type="NCBI Taxonomy" id="1213189"/>
    <lineage>
        <taxon>Eukaryota</taxon>
        <taxon>Fungi</taxon>
        <taxon>Fungi incertae sedis</taxon>
        <taxon>Zoopagomycota</taxon>
        <taxon>Kickxellomycotina</taxon>
        <taxon>Harpellomycetes</taxon>
        <taxon>Harpellales</taxon>
        <taxon>Legeriomycetaceae</taxon>
        <taxon>Zancudomyces</taxon>
    </lineage>
</organism>
<dbReference type="GO" id="GO:0005737">
    <property type="term" value="C:cytoplasm"/>
    <property type="evidence" value="ECO:0007669"/>
    <property type="project" value="TreeGrafter"/>
</dbReference>
<dbReference type="SUPFAM" id="SSF53335">
    <property type="entry name" value="S-adenosyl-L-methionine-dependent methyltransferases"/>
    <property type="match status" value="1"/>
</dbReference>
<evidence type="ECO:0000256" key="2">
    <source>
        <dbReference type="ARBA" id="ARBA00022679"/>
    </source>
</evidence>
<dbReference type="AlphaFoldDB" id="A0A1R1PJG2"/>
<dbReference type="EMBL" id="LSSK01000974">
    <property type="protein sequence ID" value="OMH81111.1"/>
    <property type="molecule type" value="Genomic_DNA"/>
</dbReference>
<dbReference type="InterPro" id="IPR002877">
    <property type="entry name" value="RNA_MeTrfase_FtsJ_dom"/>
</dbReference>
<dbReference type="GO" id="GO:0030488">
    <property type="term" value="P:tRNA methylation"/>
    <property type="evidence" value="ECO:0007669"/>
    <property type="project" value="TreeGrafter"/>
</dbReference>
<evidence type="ECO:0000313" key="5">
    <source>
        <dbReference type="EMBL" id="OMH81111.1"/>
    </source>
</evidence>
<protein>
    <submittedName>
        <fullName evidence="5">Putative tRNA (Cytidine(32)/guanosine(34)-2'-O)-methyltransferase 1</fullName>
    </submittedName>
</protein>
<dbReference type="OrthoDB" id="289250at2759"/>
<evidence type="ECO:0000256" key="3">
    <source>
        <dbReference type="ARBA" id="ARBA00022691"/>
    </source>
</evidence>
<gene>
    <name evidence="5" type="ORF">AX774_g5440</name>
</gene>
<reference evidence="6" key="1">
    <citation type="submission" date="2017-01" db="EMBL/GenBank/DDBJ databases">
        <authorList>
            <person name="Wang Y."/>
            <person name="White M."/>
            <person name="Kvist S."/>
            <person name="Moncalvo J.-M."/>
        </authorList>
    </citation>
    <scope>NUCLEOTIDE SEQUENCE [LARGE SCALE GENOMIC DNA]</scope>
    <source>
        <strain evidence="6">COL-18-3</strain>
    </source>
</reference>
<dbReference type="GO" id="GO:0008175">
    <property type="term" value="F:tRNA methyltransferase activity"/>
    <property type="evidence" value="ECO:0007669"/>
    <property type="project" value="TreeGrafter"/>
</dbReference>
<evidence type="ECO:0000259" key="4">
    <source>
        <dbReference type="Pfam" id="PF01728"/>
    </source>
</evidence>
<sequence length="153" mass="16880">MNRCYQCRRSMRCAGEGTEDREPKIVAVDLQKMAPINGVIQIQGDITKQSTVEQILGHFNGERAELVVSDGAPDVTGLHDLDEYIQAQLILADYTPPQGYTPNLFNPMMGIPISFDPSTMHGDNKALIPFVACGDLSGFDPETIYPLNVSYIF</sequence>
<comment type="caution">
    <text evidence="5">The sequence shown here is derived from an EMBL/GenBank/DDBJ whole genome shotgun (WGS) entry which is preliminary data.</text>
</comment>
<evidence type="ECO:0000256" key="1">
    <source>
        <dbReference type="ARBA" id="ARBA00022603"/>
    </source>
</evidence>
<accession>A0A1R1PJG2</accession>
<dbReference type="InterPro" id="IPR029063">
    <property type="entry name" value="SAM-dependent_MTases_sf"/>
</dbReference>
<feature type="domain" description="Ribosomal RNA methyltransferase FtsJ" evidence="4">
    <location>
        <begin position="22"/>
        <end position="92"/>
    </location>
</feature>
<dbReference type="InterPro" id="IPR050082">
    <property type="entry name" value="RNA_methyltr_RlmE"/>
</dbReference>
<proteinExistence type="predicted"/>
<dbReference type="Pfam" id="PF01728">
    <property type="entry name" value="FtsJ"/>
    <property type="match status" value="1"/>
</dbReference>
<dbReference type="PANTHER" id="PTHR10920:SF12">
    <property type="entry name" value="TRNA (CYTIDINE(32)_GUANOSINE(34)-2'-O)-METHYLTRANSFERASE-RELATED"/>
    <property type="match status" value="1"/>
</dbReference>
<keyword evidence="3" id="KW-0949">S-adenosyl-L-methionine</keyword>
<dbReference type="Gene3D" id="3.40.50.150">
    <property type="entry name" value="Vaccinia Virus protein VP39"/>
    <property type="match status" value="1"/>
</dbReference>
<keyword evidence="1 5" id="KW-0489">Methyltransferase</keyword>
<keyword evidence="2 5" id="KW-0808">Transferase</keyword>
<dbReference type="Proteomes" id="UP000188320">
    <property type="component" value="Unassembled WGS sequence"/>
</dbReference>
<dbReference type="GO" id="GO:0002181">
    <property type="term" value="P:cytoplasmic translation"/>
    <property type="evidence" value="ECO:0007669"/>
    <property type="project" value="TreeGrafter"/>
</dbReference>
<evidence type="ECO:0000313" key="6">
    <source>
        <dbReference type="Proteomes" id="UP000188320"/>
    </source>
</evidence>
<dbReference type="PANTHER" id="PTHR10920">
    <property type="entry name" value="RIBOSOMAL RNA METHYLTRANSFERASE"/>
    <property type="match status" value="1"/>
</dbReference>